<evidence type="ECO:0000313" key="11">
    <source>
        <dbReference type="Proteomes" id="UP000427071"/>
    </source>
</evidence>
<dbReference type="SUPFAM" id="SSF52540">
    <property type="entry name" value="P-loop containing nucleoside triphosphate hydrolases"/>
    <property type="match status" value="1"/>
</dbReference>
<keyword evidence="8" id="KW-0963">Cytoplasm</keyword>
<evidence type="ECO:0000256" key="8">
    <source>
        <dbReference type="HAMAP-Rule" id="MF_00238"/>
    </source>
</evidence>
<evidence type="ECO:0000313" key="10">
    <source>
        <dbReference type="EMBL" id="QGU01937.1"/>
    </source>
</evidence>
<organism evidence="10 11">
    <name type="scientific">Corynebacterium kalinowskii</name>
    <dbReference type="NCBI Taxonomy" id="2675216"/>
    <lineage>
        <taxon>Bacteria</taxon>
        <taxon>Bacillati</taxon>
        <taxon>Actinomycetota</taxon>
        <taxon>Actinomycetes</taxon>
        <taxon>Mycobacteriales</taxon>
        <taxon>Corynebacteriaceae</taxon>
        <taxon>Corynebacterium</taxon>
    </lineage>
</organism>
<dbReference type="EMBL" id="CP046452">
    <property type="protein sequence ID" value="QGU01937.1"/>
    <property type="molecule type" value="Genomic_DNA"/>
</dbReference>
<dbReference type="NCBIfam" id="TIGR00017">
    <property type="entry name" value="cmk"/>
    <property type="match status" value="1"/>
</dbReference>
<dbReference type="CDD" id="cd02020">
    <property type="entry name" value="CMPK"/>
    <property type="match status" value="1"/>
</dbReference>
<dbReference type="Pfam" id="PF02224">
    <property type="entry name" value="Cytidylate_kin"/>
    <property type="match status" value="1"/>
</dbReference>
<evidence type="ECO:0000256" key="7">
    <source>
        <dbReference type="ARBA" id="ARBA00048478"/>
    </source>
</evidence>
<dbReference type="InterPro" id="IPR011994">
    <property type="entry name" value="Cytidylate_kinase_dom"/>
</dbReference>
<dbReference type="InterPro" id="IPR027417">
    <property type="entry name" value="P-loop_NTPase"/>
</dbReference>
<dbReference type="GO" id="GO:0036431">
    <property type="term" value="F:dCMP kinase activity"/>
    <property type="evidence" value="ECO:0007669"/>
    <property type="project" value="InterPro"/>
</dbReference>
<comment type="similarity">
    <text evidence="1 8">Belongs to the cytidylate kinase family. Type 1 subfamily.</text>
</comment>
<dbReference type="KEGG" id="ckw:CKALI_05330"/>
<comment type="catalytic activity">
    <reaction evidence="6 8">
        <text>dCMP + ATP = dCDP + ADP</text>
        <dbReference type="Rhea" id="RHEA:25094"/>
        <dbReference type="ChEBI" id="CHEBI:30616"/>
        <dbReference type="ChEBI" id="CHEBI:57566"/>
        <dbReference type="ChEBI" id="CHEBI:58593"/>
        <dbReference type="ChEBI" id="CHEBI:456216"/>
        <dbReference type="EC" id="2.7.4.25"/>
    </reaction>
</comment>
<evidence type="ECO:0000256" key="5">
    <source>
        <dbReference type="ARBA" id="ARBA00022840"/>
    </source>
</evidence>
<feature type="binding site" evidence="8">
    <location>
        <begin position="16"/>
        <end position="24"/>
    </location>
    <ligand>
        <name>ATP</name>
        <dbReference type="ChEBI" id="CHEBI:30616"/>
    </ligand>
</feature>
<dbReference type="GO" id="GO:0005524">
    <property type="term" value="F:ATP binding"/>
    <property type="evidence" value="ECO:0007669"/>
    <property type="project" value="UniProtKB-UniRule"/>
</dbReference>
<evidence type="ECO:0000259" key="9">
    <source>
        <dbReference type="Pfam" id="PF02224"/>
    </source>
</evidence>
<dbReference type="InterPro" id="IPR003136">
    <property type="entry name" value="Cytidylate_kin"/>
</dbReference>
<keyword evidence="11" id="KW-1185">Reference proteome</keyword>
<name>A0A6B8VQU4_9CORY</name>
<keyword evidence="5 8" id="KW-0067">ATP-binding</keyword>
<evidence type="ECO:0000256" key="3">
    <source>
        <dbReference type="ARBA" id="ARBA00022741"/>
    </source>
</evidence>
<dbReference type="GO" id="GO:0015949">
    <property type="term" value="P:nucleobase-containing small molecule interconversion"/>
    <property type="evidence" value="ECO:0007669"/>
    <property type="project" value="TreeGrafter"/>
</dbReference>
<keyword evidence="4 8" id="KW-0418">Kinase</keyword>
<proteinExistence type="inferred from homology"/>
<dbReference type="RefSeq" id="WP_156193663.1">
    <property type="nucleotide sequence ID" value="NZ_CP046452.1"/>
</dbReference>
<comment type="catalytic activity">
    <reaction evidence="7 8">
        <text>CMP + ATP = CDP + ADP</text>
        <dbReference type="Rhea" id="RHEA:11600"/>
        <dbReference type="ChEBI" id="CHEBI:30616"/>
        <dbReference type="ChEBI" id="CHEBI:58069"/>
        <dbReference type="ChEBI" id="CHEBI:60377"/>
        <dbReference type="ChEBI" id="CHEBI:456216"/>
        <dbReference type="EC" id="2.7.4.25"/>
    </reaction>
</comment>
<dbReference type="Proteomes" id="UP000427071">
    <property type="component" value="Chromosome"/>
</dbReference>
<sequence>MISNMPEEGLIVAVDGPSGAGKSTACRAVARQLDAKYLDTGAMYRVATLHVLRKGIDPADEAAVVAATAALPLQVNDDPASTEVLLSGEDVSREIRGPEVTKYVSQVSAYPQVRENLVALQRALAAEAHRCIVDGRDIGTTVLVTAPVKIFLTASAEVRARRRYNQDVAAGRAADFEAVLADVERRDELDSTRAVSPLRPAEDATIVDTSDMSFDQVVDSLIELTRVSASAAQEGA</sequence>
<gene>
    <name evidence="8 10" type="primary">cmk</name>
    <name evidence="10" type="ORF">CKALI_05330</name>
</gene>
<evidence type="ECO:0000256" key="6">
    <source>
        <dbReference type="ARBA" id="ARBA00047615"/>
    </source>
</evidence>
<feature type="domain" description="Cytidylate kinase" evidence="9">
    <location>
        <begin position="12"/>
        <end position="225"/>
    </location>
</feature>
<dbReference type="EC" id="2.7.4.25" evidence="8"/>
<evidence type="ECO:0000256" key="1">
    <source>
        <dbReference type="ARBA" id="ARBA00009427"/>
    </source>
</evidence>
<dbReference type="GO" id="GO:0006220">
    <property type="term" value="P:pyrimidine nucleotide metabolic process"/>
    <property type="evidence" value="ECO:0007669"/>
    <property type="project" value="UniProtKB-UniRule"/>
</dbReference>
<reference evidence="11" key="1">
    <citation type="submission" date="2019-11" db="EMBL/GenBank/DDBJ databases">
        <title>Complete genome sequence of Corynebacterium kalinowskii 1959, a novel Corynebacterium species isolated from soil of a small paddock in Vilsendorf, Germany.</title>
        <authorList>
            <person name="Schaffert L."/>
            <person name="Ruwe M."/>
            <person name="Milse J."/>
            <person name="Hanuschka K."/>
            <person name="Ortseifen V."/>
            <person name="Droste J."/>
            <person name="Brandt D."/>
            <person name="Schlueter L."/>
            <person name="Kutter Y."/>
            <person name="Vinke S."/>
            <person name="Viehoefer P."/>
            <person name="Jacob L."/>
            <person name="Luebke N.-C."/>
            <person name="Schulte-Berndt E."/>
            <person name="Hain C."/>
            <person name="Linder M."/>
            <person name="Schmidt P."/>
            <person name="Wollenschlaeger L."/>
            <person name="Luttermann T."/>
            <person name="Thieme E."/>
            <person name="Hassa J."/>
            <person name="Haak M."/>
            <person name="Wittchen M."/>
            <person name="Mentz A."/>
            <person name="Persicke M."/>
            <person name="Busche T."/>
            <person name="Ruckert C."/>
        </authorList>
    </citation>
    <scope>NUCLEOTIDE SEQUENCE [LARGE SCALE GENOMIC DNA]</scope>
    <source>
        <strain evidence="11">1959</strain>
    </source>
</reference>
<keyword evidence="2 8" id="KW-0808">Transferase</keyword>
<protein>
    <recommendedName>
        <fullName evidence="8">Cytidylate kinase</fullName>
        <shortName evidence="8">CK</shortName>
        <ecNumber evidence="8">2.7.4.25</ecNumber>
    </recommendedName>
    <alternativeName>
        <fullName evidence="8">Cytidine monophosphate kinase</fullName>
        <shortName evidence="8">CMP kinase</shortName>
    </alternativeName>
</protein>
<dbReference type="GO" id="GO:0036430">
    <property type="term" value="F:CMP kinase activity"/>
    <property type="evidence" value="ECO:0007669"/>
    <property type="project" value="RHEA"/>
</dbReference>
<dbReference type="AlphaFoldDB" id="A0A6B8VQU4"/>
<dbReference type="HAMAP" id="MF_00238">
    <property type="entry name" value="Cytidyl_kinase_type1"/>
    <property type="match status" value="1"/>
</dbReference>
<evidence type="ECO:0000256" key="4">
    <source>
        <dbReference type="ARBA" id="ARBA00022777"/>
    </source>
</evidence>
<dbReference type="GO" id="GO:0005829">
    <property type="term" value="C:cytosol"/>
    <property type="evidence" value="ECO:0007669"/>
    <property type="project" value="TreeGrafter"/>
</dbReference>
<dbReference type="PANTHER" id="PTHR21299:SF2">
    <property type="entry name" value="CYTIDYLATE KINASE"/>
    <property type="match status" value="1"/>
</dbReference>
<evidence type="ECO:0000256" key="2">
    <source>
        <dbReference type="ARBA" id="ARBA00022679"/>
    </source>
</evidence>
<comment type="subcellular location">
    <subcellularLocation>
        <location evidence="8">Cytoplasm</location>
    </subcellularLocation>
</comment>
<keyword evidence="3 8" id="KW-0547">Nucleotide-binding</keyword>
<dbReference type="Gene3D" id="3.40.50.300">
    <property type="entry name" value="P-loop containing nucleotide triphosphate hydrolases"/>
    <property type="match status" value="1"/>
</dbReference>
<dbReference type="PANTHER" id="PTHR21299">
    <property type="entry name" value="CYTIDYLATE KINASE/PANTOATE-BETA-ALANINE LIGASE"/>
    <property type="match status" value="1"/>
</dbReference>
<accession>A0A6B8VQU4</accession>